<dbReference type="NCBIfam" id="NF033563">
    <property type="entry name" value="transpos_IS30"/>
    <property type="match status" value="1"/>
</dbReference>
<dbReference type="GO" id="GO:0015074">
    <property type="term" value="P:DNA integration"/>
    <property type="evidence" value="ECO:0007669"/>
    <property type="project" value="InterPro"/>
</dbReference>
<organism evidence="4 5">
    <name type="scientific">Arundinibacter roseus</name>
    <dbReference type="NCBI Taxonomy" id="2070510"/>
    <lineage>
        <taxon>Bacteria</taxon>
        <taxon>Pseudomonadati</taxon>
        <taxon>Bacteroidota</taxon>
        <taxon>Cytophagia</taxon>
        <taxon>Cytophagales</taxon>
        <taxon>Spirosomataceae</taxon>
        <taxon>Arundinibacter</taxon>
    </lineage>
</organism>
<dbReference type="PROSITE" id="PS01043">
    <property type="entry name" value="TRANSPOSASE_IS30"/>
    <property type="match status" value="1"/>
</dbReference>
<dbReference type="SUPFAM" id="SSF53098">
    <property type="entry name" value="Ribonuclease H-like"/>
    <property type="match status" value="1"/>
</dbReference>
<feature type="domain" description="Integrase catalytic" evidence="3">
    <location>
        <begin position="8"/>
        <end position="169"/>
    </location>
</feature>
<dbReference type="EMBL" id="SMJU01000016">
    <property type="protein sequence ID" value="TDB60868.1"/>
    <property type="molecule type" value="Genomic_DNA"/>
</dbReference>
<evidence type="ECO:0000259" key="3">
    <source>
        <dbReference type="PROSITE" id="PS50994"/>
    </source>
</evidence>
<dbReference type="OrthoDB" id="9803231at2"/>
<comment type="similarity">
    <text evidence="2">Belongs to the transposase IS30 family.</text>
</comment>
<keyword evidence="5" id="KW-1185">Reference proteome</keyword>
<dbReference type="InterPro" id="IPR001598">
    <property type="entry name" value="Transposase_IS30_CS"/>
</dbReference>
<evidence type="ECO:0000313" key="5">
    <source>
        <dbReference type="Proteomes" id="UP000295706"/>
    </source>
</evidence>
<reference evidence="4 5" key="1">
    <citation type="submission" date="2019-02" db="EMBL/GenBank/DDBJ databases">
        <title>Arundinibacter roseus gen. nov., sp. nov., a new member of the family Cytophagaceae.</title>
        <authorList>
            <person name="Szuroczki S."/>
            <person name="Khayer B."/>
            <person name="Sproer C."/>
            <person name="Toumi M."/>
            <person name="Szabo A."/>
            <person name="Felfoldi T."/>
            <person name="Schumann P."/>
            <person name="Toth E."/>
        </authorList>
    </citation>
    <scope>NUCLEOTIDE SEQUENCE [LARGE SCALE GENOMIC DNA]</scope>
    <source>
        <strain evidence="4 5">DMA-k-7a</strain>
    </source>
</reference>
<dbReference type="InterPro" id="IPR001584">
    <property type="entry name" value="Integrase_cat-core"/>
</dbReference>
<dbReference type="PROSITE" id="PS50994">
    <property type="entry name" value="INTEGRASE"/>
    <property type="match status" value="1"/>
</dbReference>
<dbReference type="PANTHER" id="PTHR10948">
    <property type="entry name" value="TRANSPOSASE"/>
    <property type="match status" value="1"/>
</dbReference>
<proteinExistence type="inferred from homology"/>
<evidence type="ECO:0000313" key="4">
    <source>
        <dbReference type="EMBL" id="TDB60868.1"/>
    </source>
</evidence>
<dbReference type="GO" id="GO:0004803">
    <property type="term" value="F:transposase activity"/>
    <property type="evidence" value="ECO:0007669"/>
    <property type="project" value="InterPro"/>
</dbReference>
<dbReference type="AlphaFoldDB" id="A0A4R4K0X6"/>
<accession>A0A4R4K0X6</accession>
<dbReference type="PANTHER" id="PTHR10948:SF23">
    <property type="entry name" value="TRANSPOSASE INSI FOR INSERTION SEQUENCE ELEMENT IS30A-RELATED"/>
    <property type="match status" value="1"/>
</dbReference>
<evidence type="ECO:0000256" key="1">
    <source>
        <dbReference type="ARBA" id="ARBA00002190"/>
    </source>
</evidence>
<dbReference type="GO" id="GO:0005829">
    <property type="term" value="C:cytosol"/>
    <property type="evidence" value="ECO:0007669"/>
    <property type="project" value="TreeGrafter"/>
</dbReference>
<dbReference type="InterPro" id="IPR051917">
    <property type="entry name" value="Transposase-Integrase"/>
</dbReference>
<comment type="caution">
    <text evidence="4">The sequence shown here is derived from an EMBL/GenBank/DDBJ whole genome shotgun (WGS) entry which is preliminary data.</text>
</comment>
<dbReference type="Proteomes" id="UP000295706">
    <property type="component" value="Unassembled WGS sequence"/>
</dbReference>
<dbReference type="Pfam" id="PF00665">
    <property type="entry name" value="rve"/>
    <property type="match status" value="1"/>
</dbReference>
<comment type="function">
    <text evidence="1">Required for the transposition of the insertion element.</text>
</comment>
<sequence>MESNRSGGPDRPAVVEQNTEIGHWEGDTIIGANHEGVLLTLVERVTKYTIVEKLESKNADELAKVLIYRANKCDLPVKTITFDNGKEFSKHQKIGAELKADIYFARPCHSWERGLNENTNGMIRQYIPKSCPISIVKKSDIKWIENQLNNRPRKTLGYLSPIQCALKYQVALQT</sequence>
<protein>
    <submittedName>
        <fullName evidence="4">IS30 family transposase</fullName>
    </submittedName>
</protein>
<name>A0A4R4K0X6_9BACT</name>
<dbReference type="RefSeq" id="WP_132121322.1">
    <property type="nucleotide sequence ID" value="NZ_SMJU01000016.1"/>
</dbReference>
<dbReference type="GO" id="GO:0006313">
    <property type="term" value="P:DNA transposition"/>
    <property type="evidence" value="ECO:0007669"/>
    <property type="project" value="InterPro"/>
</dbReference>
<dbReference type="InterPro" id="IPR053392">
    <property type="entry name" value="Transposase_IS30-like"/>
</dbReference>
<dbReference type="GO" id="GO:0003677">
    <property type="term" value="F:DNA binding"/>
    <property type="evidence" value="ECO:0007669"/>
    <property type="project" value="InterPro"/>
</dbReference>
<evidence type="ECO:0000256" key="2">
    <source>
        <dbReference type="ARBA" id="ARBA00006363"/>
    </source>
</evidence>
<dbReference type="InterPro" id="IPR012337">
    <property type="entry name" value="RNaseH-like_sf"/>
</dbReference>
<dbReference type="Gene3D" id="3.30.420.10">
    <property type="entry name" value="Ribonuclease H-like superfamily/Ribonuclease H"/>
    <property type="match status" value="1"/>
</dbReference>
<dbReference type="InterPro" id="IPR036397">
    <property type="entry name" value="RNaseH_sf"/>
</dbReference>
<gene>
    <name evidence="4" type="ORF">EZE20_20715</name>
</gene>